<dbReference type="EMBL" id="VSRR010015367">
    <property type="protein sequence ID" value="MPC58095.1"/>
    <property type="molecule type" value="Genomic_DNA"/>
</dbReference>
<name>A0A5B7GL01_PORTR</name>
<feature type="region of interest" description="Disordered" evidence="1">
    <location>
        <begin position="64"/>
        <end position="96"/>
    </location>
</feature>
<evidence type="ECO:0000256" key="1">
    <source>
        <dbReference type="SAM" id="MobiDB-lite"/>
    </source>
</evidence>
<reference evidence="2 3" key="1">
    <citation type="submission" date="2019-05" db="EMBL/GenBank/DDBJ databases">
        <title>Another draft genome of Portunus trituberculatus and its Hox gene families provides insights of decapod evolution.</title>
        <authorList>
            <person name="Jeong J.-H."/>
            <person name="Song I."/>
            <person name="Kim S."/>
            <person name="Choi T."/>
            <person name="Kim D."/>
            <person name="Ryu S."/>
            <person name="Kim W."/>
        </authorList>
    </citation>
    <scope>NUCLEOTIDE SEQUENCE [LARGE SCALE GENOMIC DNA]</scope>
    <source>
        <tissue evidence="2">Muscle</tissue>
    </source>
</reference>
<proteinExistence type="predicted"/>
<dbReference type="AlphaFoldDB" id="A0A5B7GL01"/>
<accession>A0A5B7GL01</accession>
<protein>
    <submittedName>
        <fullName evidence="2">Uncharacterized protein</fullName>
    </submittedName>
</protein>
<gene>
    <name evidence="2" type="ORF">E2C01_052090</name>
</gene>
<keyword evidence="3" id="KW-1185">Reference proteome</keyword>
<evidence type="ECO:0000313" key="3">
    <source>
        <dbReference type="Proteomes" id="UP000324222"/>
    </source>
</evidence>
<organism evidence="2 3">
    <name type="scientific">Portunus trituberculatus</name>
    <name type="common">Swimming crab</name>
    <name type="synonym">Neptunus trituberculatus</name>
    <dbReference type="NCBI Taxonomy" id="210409"/>
    <lineage>
        <taxon>Eukaryota</taxon>
        <taxon>Metazoa</taxon>
        <taxon>Ecdysozoa</taxon>
        <taxon>Arthropoda</taxon>
        <taxon>Crustacea</taxon>
        <taxon>Multicrustacea</taxon>
        <taxon>Malacostraca</taxon>
        <taxon>Eumalacostraca</taxon>
        <taxon>Eucarida</taxon>
        <taxon>Decapoda</taxon>
        <taxon>Pleocyemata</taxon>
        <taxon>Brachyura</taxon>
        <taxon>Eubrachyura</taxon>
        <taxon>Portunoidea</taxon>
        <taxon>Portunidae</taxon>
        <taxon>Portuninae</taxon>
        <taxon>Portunus</taxon>
    </lineage>
</organism>
<comment type="caution">
    <text evidence="2">The sequence shown here is derived from an EMBL/GenBank/DDBJ whole genome shotgun (WGS) entry which is preliminary data.</text>
</comment>
<dbReference type="Proteomes" id="UP000324222">
    <property type="component" value="Unassembled WGS sequence"/>
</dbReference>
<sequence length="141" mass="15521">MAGADIIAWPLGDLGLRSSISHMSTGGRWANTGARLGVMVTATESTTGRGRRLVVWDGQSCCQGAGKKTVRPKVAVSGKRRDSSRSQEGTGDRTASRRVFWSQQRLVLRRERVAEKSCLSNVLSSKKNWWQKRDDRIGSVC</sequence>
<feature type="compositionally biased region" description="Basic and acidic residues" evidence="1">
    <location>
        <begin position="79"/>
        <end position="95"/>
    </location>
</feature>
<evidence type="ECO:0000313" key="2">
    <source>
        <dbReference type="EMBL" id="MPC58095.1"/>
    </source>
</evidence>